<organism evidence="1 2">
    <name type="scientific">Streptomyces lacrimifluminis</name>
    <dbReference type="NCBI Taxonomy" id="1500077"/>
    <lineage>
        <taxon>Bacteria</taxon>
        <taxon>Bacillati</taxon>
        <taxon>Actinomycetota</taxon>
        <taxon>Actinomycetes</taxon>
        <taxon>Kitasatosporales</taxon>
        <taxon>Streptomycetaceae</taxon>
        <taxon>Streptomyces</taxon>
    </lineage>
</organism>
<dbReference type="EMBL" id="BMMU01000039">
    <property type="protein sequence ID" value="GGJ65040.1"/>
    <property type="molecule type" value="Genomic_DNA"/>
</dbReference>
<comment type="caution">
    <text evidence="1">The sequence shown here is derived from an EMBL/GenBank/DDBJ whole genome shotgun (WGS) entry which is preliminary data.</text>
</comment>
<evidence type="ECO:0000313" key="2">
    <source>
        <dbReference type="Proteomes" id="UP000625682"/>
    </source>
</evidence>
<dbReference type="AlphaFoldDB" id="A0A917UKX3"/>
<name>A0A917UKX3_9ACTN</name>
<proteinExistence type="predicted"/>
<reference evidence="1" key="1">
    <citation type="journal article" date="2014" name="Int. J. Syst. Evol. Microbiol.">
        <title>Complete genome sequence of Corynebacterium casei LMG S-19264T (=DSM 44701T), isolated from a smear-ripened cheese.</title>
        <authorList>
            <consortium name="US DOE Joint Genome Institute (JGI-PGF)"/>
            <person name="Walter F."/>
            <person name="Albersmeier A."/>
            <person name="Kalinowski J."/>
            <person name="Ruckert C."/>
        </authorList>
    </citation>
    <scope>NUCLEOTIDE SEQUENCE</scope>
    <source>
        <strain evidence="1">CGMCC 4.7272</strain>
    </source>
</reference>
<sequence length="76" mass="8504">MDAAFAHMLLCMALSTQEIHALISGTRSPTPAPAAGQIHLRQHFERQATEAEMQVLRVELKHYVYHCAWNTSSGLE</sequence>
<protein>
    <submittedName>
        <fullName evidence="1">Uncharacterized protein</fullName>
    </submittedName>
</protein>
<accession>A0A917UKX3</accession>
<dbReference type="Proteomes" id="UP000625682">
    <property type="component" value="Unassembled WGS sequence"/>
</dbReference>
<reference evidence="1" key="2">
    <citation type="submission" date="2020-09" db="EMBL/GenBank/DDBJ databases">
        <authorList>
            <person name="Sun Q."/>
            <person name="Zhou Y."/>
        </authorList>
    </citation>
    <scope>NUCLEOTIDE SEQUENCE</scope>
    <source>
        <strain evidence="1">CGMCC 4.7272</strain>
    </source>
</reference>
<gene>
    <name evidence="1" type="ORF">GCM10012282_72740</name>
</gene>
<keyword evidence="2" id="KW-1185">Reference proteome</keyword>
<evidence type="ECO:0000313" key="1">
    <source>
        <dbReference type="EMBL" id="GGJ65040.1"/>
    </source>
</evidence>